<evidence type="ECO:0000256" key="1">
    <source>
        <dbReference type="SAM" id="MobiDB-lite"/>
    </source>
</evidence>
<proteinExistence type="predicted"/>
<name>A0A6N9JKX1_9ACTN</name>
<dbReference type="Proteomes" id="UP000469380">
    <property type="component" value="Unassembled WGS sequence"/>
</dbReference>
<protein>
    <recommendedName>
        <fullName evidence="4">Transposase</fullName>
    </recommendedName>
</protein>
<dbReference type="EMBL" id="WWSR01000015">
    <property type="protein sequence ID" value="MZJ39993.1"/>
    <property type="molecule type" value="Genomic_DNA"/>
</dbReference>
<dbReference type="RefSeq" id="WP_147356477.1">
    <property type="nucleotide sequence ID" value="NZ_JAHPXS010000001.1"/>
</dbReference>
<reference evidence="2 3" key="1">
    <citation type="journal article" date="2019" name="Nat. Med.">
        <title>A library of human gut bacterial isolates paired with longitudinal multiomics data enables mechanistic microbiome research.</title>
        <authorList>
            <person name="Poyet M."/>
            <person name="Groussin M."/>
            <person name="Gibbons S.M."/>
            <person name="Avila-Pacheco J."/>
            <person name="Jiang X."/>
            <person name="Kearney S.M."/>
            <person name="Perrotta A.R."/>
            <person name="Berdy B."/>
            <person name="Zhao S."/>
            <person name="Lieberman T.D."/>
            <person name="Swanson P.K."/>
            <person name="Smith M."/>
            <person name="Roesemann S."/>
            <person name="Alexander J.E."/>
            <person name="Rich S.A."/>
            <person name="Livny J."/>
            <person name="Vlamakis H."/>
            <person name="Clish C."/>
            <person name="Bullock K."/>
            <person name="Deik A."/>
            <person name="Scott J."/>
            <person name="Pierce K.A."/>
            <person name="Xavier R.J."/>
            <person name="Alm E.J."/>
        </authorList>
    </citation>
    <scope>NUCLEOTIDE SEQUENCE [LARGE SCALE GENOMIC DNA]</scope>
    <source>
        <strain evidence="2 3">BIOML-A20</strain>
    </source>
</reference>
<comment type="caution">
    <text evidence="2">The sequence shown here is derived from an EMBL/GenBank/DDBJ whole genome shotgun (WGS) entry which is preliminary data.</text>
</comment>
<evidence type="ECO:0008006" key="4">
    <source>
        <dbReference type="Google" id="ProtNLM"/>
    </source>
</evidence>
<dbReference type="AlphaFoldDB" id="A0A6N9JKX1"/>
<sequence length="65" mass="7443">MLWRIEHQLRSLAWGLSDKKHRPPQEPQPLKTPGQLAELKRHQRNALANRAEIDEILGLGGRDGD</sequence>
<feature type="region of interest" description="Disordered" evidence="1">
    <location>
        <begin position="16"/>
        <end position="36"/>
    </location>
</feature>
<gene>
    <name evidence="2" type="ORF">GT464_08580</name>
</gene>
<evidence type="ECO:0000313" key="3">
    <source>
        <dbReference type="Proteomes" id="UP000469380"/>
    </source>
</evidence>
<evidence type="ECO:0000313" key="2">
    <source>
        <dbReference type="EMBL" id="MZJ39993.1"/>
    </source>
</evidence>
<organism evidence="2 3">
    <name type="scientific">Collinsella aerofaciens</name>
    <dbReference type="NCBI Taxonomy" id="74426"/>
    <lineage>
        <taxon>Bacteria</taxon>
        <taxon>Bacillati</taxon>
        <taxon>Actinomycetota</taxon>
        <taxon>Coriobacteriia</taxon>
        <taxon>Coriobacteriales</taxon>
        <taxon>Coriobacteriaceae</taxon>
        <taxon>Collinsella</taxon>
    </lineage>
</organism>
<accession>A0A6N9JKX1</accession>